<keyword evidence="2" id="KW-1185">Reference proteome</keyword>
<evidence type="ECO:0000313" key="1">
    <source>
        <dbReference type="EMBL" id="PRQ27760.1"/>
    </source>
</evidence>
<comment type="caution">
    <text evidence="1">The sequence shown here is derived from an EMBL/GenBank/DDBJ whole genome shotgun (WGS) entry which is preliminary data.</text>
</comment>
<gene>
    <name evidence="1" type="ORF">RchiOBHm_Chr6g0308711</name>
</gene>
<organism evidence="1 2">
    <name type="scientific">Rosa chinensis</name>
    <name type="common">China rose</name>
    <dbReference type="NCBI Taxonomy" id="74649"/>
    <lineage>
        <taxon>Eukaryota</taxon>
        <taxon>Viridiplantae</taxon>
        <taxon>Streptophyta</taxon>
        <taxon>Embryophyta</taxon>
        <taxon>Tracheophyta</taxon>
        <taxon>Spermatophyta</taxon>
        <taxon>Magnoliopsida</taxon>
        <taxon>eudicotyledons</taxon>
        <taxon>Gunneridae</taxon>
        <taxon>Pentapetalae</taxon>
        <taxon>rosids</taxon>
        <taxon>fabids</taxon>
        <taxon>Rosales</taxon>
        <taxon>Rosaceae</taxon>
        <taxon>Rosoideae</taxon>
        <taxon>Rosoideae incertae sedis</taxon>
        <taxon>Rosa</taxon>
    </lineage>
</organism>
<dbReference type="Gramene" id="PRQ27760">
    <property type="protein sequence ID" value="PRQ27760"/>
    <property type="gene ID" value="RchiOBHm_Chr6g0308711"/>
</dbReference>
<sequence length="111" mass="12955">MLPSDCTQDLFEIAVTFKKKNCCCCVVRIIRYELKQFRVCFWEESGARFLMLVYSGSLSFVTNHDSIFEVEASSFQQVTSVGINTEWGLLMASISLRIPIKKLFYRFLHFF</sequence>
<accession>A0A2P6Q0P0</accession>
<name>A0A2P6Q0P0_ROSCH</name>
<evidence type="ECO:0000313" key="2">
    <source>
        <dbReference type="Proteomes" id="UP000238479"/>
    </source>
</evidence>
<proteinExistence type="predicted"/>
<protein>
    <submittedName>
        <fullName evidence="1">Uncharacterized protein</fullName>
    </submittedName>
</protein>
<dbReference type="Proteomes" id="UP000238479">
    <property type="component" value="Chromosome 6"/>
</dbReference>
<dbReference type="EMBL" id="PDCK01000044">
    <property type="protein sequence ID" value="PRQ27760.1"/>
    <property type="molecule type" value="Genomic_DNA"/>
</dbReference>
<reference evidence="1 2" key="1">
    <citation type="journal article" date="2018" name="Nat. Genet.">
        <title>The Rosa genome provides new insights in the design of modern roses.</title>
        <authorList>
            <person name="Bendahmane M."/>
        </authorList>
    </citation>
    <scope>NUCLEOTIDE SEQUENCE [LARGE SCALE GENOMIC DNA]</scope>
    <source>
        <strain evidence="2">cv. Old Blush</strain>
    </source>
</reference>
<dbReference type="AlphaFoldDB" id="A0A2P6Q0P0"/>